<proteinExistence type="predicted"/>
<dbReference type="Proteomes" id="UP000051557">
    <property type="component" value="Unassembled WGS sequence"/>
</dbReference>
<gene>
    <name evidence="1" type="ORF">ABS32_02115</name>
</gene>
<organism evidence="1 2">
    <name type="scientific">Verrucomicrobia subdivision 6 bacterium BACL9 MAG-120820-bin42</name>
    <dbReference type="NCBI Taxonomy" id="1655634"/>
    <lineage>
        <taxon>Bacteria</taxon>
        <taxon>Pseudomonadati</taxon>
        <taxon>Verrucomicrobiota</taxon>
        <taxon>Verrucomicrobiia</taxon>
        <taxon>Verrucomicrobiales</taxon>
        <taxon>Verrucomicrobia subdivision 6</taxon>
    </lineage>
</organism>
<sequence>MPNLQVTGTALSANLEGWLNWWSQNLDFKLKFALTKEAMQSSGQLQGAMTQLIGSSNDYYTKIPGSATITGSLADPKVQMDVGKMLAEGGINLLLNAPSGILQGAGGAVGGAGGAITEPAGAILQGVGNLFKW</sequence>
<comment type="caution">
    <text evidence="1">The sequence shown here is derived from an EMBL/GenBank/DDBJ whole genome shotgun (WGS) entry which is preliminary data.</text>
</comment>
<name>A0A0R2XAH0_9BACT</name>
<accession>A0A0R2XAH0</accession>
<dbReference type="EMBL" id="LIDM01000048">
    <property type="protein sequence ID" value="KRP32898.1"/>
    <property type="molecule type" value="Genomic_DNA"/>
</dbReference>
<reference evidence="1 2" key="1">
    <citation type="submission" date="2015-10" db="EMBL/GenBank/DDBJ databases">
        <title>Metagenome-Assembled Genomes uncover a global brackish microbiome.</title>
        <authorList>
            <person name="Hugerth L.W."/>
            <person name="Larsson J."/>
            <person name="Alneberg J."/>
            <person name="Lindh M.V."/>
            <person name="Legrand C."/>
            <person name="Pinhassi J."/>
            <person name="Andersson A.F."/>
        </authorList>
    </citation>
    <scope>NUCLEOTIDE SEQUENCE [LARGE SCALE GENOMIC DNA]</scope>
    <source>
        <strain evidence="1">BACL9 MAG-120820-bin42</strain>
    </source>
</reference>
<evidence type="ECO:0008006" key="3">
    <source>
        <dbReference type="Google" id="ProtNLM"/>
    </source>
</evidence>
<evidence type="ECO:0000313" key="2">
    <source>
        <dbReference type="Proteomes" id="UP000051557"/>
    </source>
</evidence>
<protein>
    <recommendedName>
        <fullName evidence="3">AsmA-like C-terminal domain-containing protein</fullName>
    </recommendedName>
</protein>
<evidence type="ECO:0000313" key="1">
    <source>
        <dbReference type="EMBL" id="KRP32898.1"/>
    </source>
</evidence>
<dbReference type="AlphaFoldDB" id="A0A0R2XAH0"/>